<evidence type="ECO:0000256" key="4">
    <source>
        <dbReference type="PROSITE-ProRule" id="PRU00169"/>
    </source>
</evidence>
<gene>
    <name evidence="6" type="ORF">CODIS_38600</name>
</gene>
<evidence type="ECO:0000313" key="6">
    <source>
        <dbReference type="EMBL" id="ODJ85886.1"/>
    </source>
</evidence>
<dbReference type="RefSeq" id="WP_069128181.1">
    <property type="nucleotide sequence ID" value="NZ_MARB01000032.1"/>
</dbReference>
<dbReference type="EMBL" id="MARB01000032">
    <property type="protein sequence ID" value="ODJ85886.1"/>
    <property type="molecule type" value="Genomic_DNA"/>
</dbReference>
<dbReference type="InterPro" id="IPR016131">
    <property type="entry name" value="Haemerythrin_Fe_BS"/>
</dbReference>
<keyword evidence="4" id="KW-0597">Phosphoprotein</keyword>
<dbReference type="GO" id="GO:0046872">
    <property type="term" value="F:metal ion binding"/>
    <property type="evidence" value="ECO:0007669"/>
    <property type="project" value="UniProtKB-KW"/>
</dbReference>
<comment type="similarity">
    <text evidence="1">Belongs to the hemerythrin family.</text>
</comment>
<dbReference type="Proteomes" id="UP000094769">
    <property type="component" value="Unassembled WGS sequence"/>
</dbReference>
<dbReference type="GO" id="GO:0000160">
    <property type="term" value="P:phosphorelay signal transduction system"/>
    <property type="evidence" value="ECO:0007669"/>
    <property type="project" value="InterPro"/>
</dbReference>
<name>A0A7Z1ADH8_9GAMM</name>
<dbReference type="PROSITE" id="PS50110">
    <property type="entry name" value="RESPONSE_REGULATORY"/>
    <property type="match status" value="1"/>
</dbReference>
<dbReference type="Gene3D" id="3.40.50.2300">
    <property type="match status" value="1"/>
</dbReference>
<evidence type="ECO:0000259" key="5">
    <source>
        <dbReference type="PROSITE" id="PS50110"/>
    </source>
</evidence>
<keyword evidence="3" id="KW-0408">Iron</keyword>
<dbReference type="SUPFAM" id="SSF47188">
    <property type="entry name" value="Hemerythrin-like"/>
    <property type="match status" value="1"/>
</dbReference>
<proteinExistence type="inferred from homology"/>
<sequence>MHFTTLLIEPPGIDSQLINLMLAPEKFLVNKAECGPKAWNLIIESDPPDLVIVDTDLPLNGNVRIGASQLMELMSRRSGWRKIPKLVLTSDSSSSIFQQTTKKNVCAAILKPYDPRRFIQEVFNCISKRLDAHIKEINRQHIQLGTQIKNITNMLNQGDTINLKNRLGTILAEIEDHFAFEEQYMSQHFYPDFVEHQKGHKQVLTNAAKLIDEICTSSPMIANQKIKQLSTDVFDVTDDKKYIGFLYDLLESLTTHLKTVDFKE</sequence>
<dbReference type="Gene3D" id="1.20.120.50">
    <property type="entry name" value="Hemerythrin-like"/>
    <property type="match status" value="1"/>
</dbReference>
<reference evidence="6 7" key="1">
    <citation type="submission" date="2016-06" db="EMBL/GenBank/DDBJ databases">
        <title>Genome sequence of endosymbiont of Candidatus Endolucinida thiodiazotropha.</title>
        <authorList>
            <person name="Poehlein A."/>
            <person name="Koenig S."/>
            <person name="Heiden S.E."/>
            <person name="Thuermer A."/>
            <person name="Voget S."/>
            <person name="Daniel R."/>
            <person name="Markert S."/>
            <person name="Gros O."/>
            <person name="Schweder T."/>
        </authorList>
    </citation>
    <scope>NUCLEOTIDE SEQUENCE [LARGE SCALE GENOMIC DNA]</scope>
    <source>
        <strain evidence="6 7">COS</strain>
    </source>
</reference>
<dbReference type="InterPro" id="IPR012312">
    <property type="entry name" value="Hemerythrin-like"/>
</dbReference>
<dbReference type="CDD" id="cd00156">
    <property type="entry name" value="REC"/>
    <property type="match status" value="1"/>
</dbReference>
<dbReference type="InterPro" id="IPR012827">
    <property type="entry name" value="Hemerythrin_metal-bd"/>
</dbReference>
<comment type="caution">
    <text evidence="6">The sequence shown here is derived from an EMBL/GenBank/DDBJ whole genome shotgun (WGS) entry which is preliminary data.</text>
</comment>
<feature type="domain" description="Response regulatory" evidence="5">
    <location>
        <begin position="4"/>
        <end position="126"/>
    </location>
</feature>
<dbReference type="PROSITE" id="PS00550">
    <property type="entry name" value="HEMERYTHRINS"/>
    <property type="match status" value="1"/>
</dbReference>
<evidence type="ECO:0000256" key="1">
    <source>
        <dbReference type="ARBA" id="ARBA00010587"/>
    </source>
</evidence>
<keyword evidence="7" id="KW-1185">Reference proteome</keyword>
<organism evidence="6 7">
    <name type="scientific">Candidatus Thiodiazotropha endolucinida</name>
    <dbReference type="NCBI Taxonomy" id="1655433"/>
    <lineage>
        <taxon>Bacteria</taxon>
        <taxon>Pseudomonadati</taxon>
        <taxon>Pseudomonadota</taxon>
        <taxon>Gammaproteobacteria</taxon>
        <taxon>Chromatiales</taxon>
        <taxon>Sedimenticolaceae</taxon>
        <taxon>Candidatus Thiodiazotropha</taxon>
    </lineage>
</organism>
<dbReference type="Pfam" id="PF01814">
    <property type="entry name" value="Hemerythrin"/>
    <property type="match status" value="1"/>
</dbReference>
<protein>
    <recommendedName>
        <fullName evidence="5">Response regulatory domain-containing protein</fullName>
    </recommendedName>
</protein>
<accession>A0A7Z1ADH8</accession>
<dbReference type="OrthoDB" id="7068474at2"/>
<dbReference type="InterPro" id="IPR035938">
    <property type="entry name" value="Hemerythrin-like_sf"/>
</dbReference>
<dbReference type="SUPFAM" id="SSF52172">
    <property type="entry name" value="CheY-like"/>
    <property type="match status" value="1"/>
</dbReference>
<evidence type="ECO:0000256" key="2">
    <source>
        <dbReference type="ARBA" id="ARBA00022723"/>
    </source>
</evidence>
<dbReference type="AlphaFoldDB" id="A0A7Z1ADH8"/>
<dbReference type="CDD" id="cd12107">
    <property type="entry name" value="Hemerythrin"/>
    <property type="match status" value="1"/>
</dbReference>
<keyword evidence="2" id="KW-0479">Metal-binding</keyword>
<evidence type="ECO:0000313" key="7">
    <source>
        <dbReference type="Proteomes" id="UP000094769"/>
    </source>
</evidence>
<dbReference type="InterPro" id="IPR001789">
    <property type="entry name" value="Sig_transdc_resp-reg_receiver"/>
</dbReference>
<feature type="modified residue" description="4-aspartylphosphate" evidence="4">
    <location>
        <position position="54"/>
    </location>
</feature>
<dbReference type="InterPro" id="IPR011006">
    <property type="entry name" value="CheY-like_superfamily"/>
</dbReference>
<evidence type="ECO:0000256" key="3">
    <source>
        <dbReference type="ARBA" id="ARBA00023004"/>
    </source>
</evidence>